<dbReference type="PANTHER" id="PTHR43377:SF12">
    <property type="entry name" value="BINDING ROSSMANN FOLD OXIDOREDUCTASE, PUTATIVE (AFU_ORTHOLOGUE AFUA_3G11840)-RELATED"/>
    <property type="match status" value="1"/>
</dbReference>
<reference evidence="3 4" key="1">
    <citation type="journal article" date="2019" name="Nat. Ecol. Evol.">
        <title>Megaphylogeny resolves global patterns of mushroom evolution.</title>
        <authorList>
            <person name="Varga T."/>
            <person name="Krizsan K."/>
            <person name="Foldi C."/>
            <person name="Dima B."/>
            <person name="Sanchez-Garcia M."/>
            <person name="Sanchez-Ramirez S."/>
            <person name="Szollosi G.J."/>
            <person name="Szarkandi J.G."/>
            <person name="Papp V."/>
            <person name="Albert L."/>
            <person name="Andreopoulos W."/>
            <person name="Angelini C."/>
            <person name="Antonin V."/>
            <person name="Barry K.W."/>
            <person name="Bougher N.L."/>
            <person name="Buchanan P."/>
            <person name="Buyck B."/>
            <person name="Bense V."/>
            <person name="Catcheside P."/>
            <person name="Chovatia M."/>
            <person name="Cooper J."/>
            <person name="Damon W."/>
            <person name="Desjardin D."/>
            <person name="Finy P."/>
            <person name="Geml J."/>
            <person name="Haridas S."/>
            <person name="Hughes K."/>
            <person name="Justo A."/>
            <person name="Karasinski D."/>
            <person name="Kautmanova I."/>
            <person name="Kiss B."/>
            <person name="Kocsube S."/>
            <person name="Kotiranta H."/>
            <person name="LaButti K.M."/>
            <person name="Lechner B.E."/>
            <person name="Liimatainen K."/>
            <person name="Lipzen A."/>
            <person name="Lukacs Z."/>
            <person name="Mihaltcheva S."/>
            <person name="Morgado L.N."/>
            <person name="Niskanen T."/>
            <person name="Noordeloos M.E."/>
            <person name="Ohm R.A."/>
            <person name="Ortiz-Santana B."/>
            <person name="Ovrebo C."/>
            <person name="Racz N."/>
            <person name="Riley R."/>
            <person name="Savchenko A."/>
            <person name="Shiryaev A."/>
            <person name="Soop K."/>
            <person name="Spirin V."/>
            <person name="Szebenyi C."/>
            <person name="Tomsovsky M."/>
            <person name="Tulloss R.E."/>
            <person name="Uehling J."/>
            <person name="Grigoriev I.V."/>
            <person name="Vagvolgyi C."/>
            <person name="Papp T."/>
            <person name="Martin F.M."/>
            <person name="Miettinen O."/>
            <person name="Hibbett D.S."/>
            <person name="Nagy L.G."/>
        </authorList>
    </citation>
    <scope>NUCLEOTIDE SEQUENCE [LARGE SCALE GENOMIC DNA]</scope>
    <source>
        <strain evidence="3 4">CBS 309.79</strain>
    </source>
</reference>
<evidence type="ECO:0000313" key="3">
    <source>
        <dbReference type="EMBL" id="TFK99057.1"/>
    </source>
</evidence>
<dbReference type="Proteomes" id="UP000305067">
    <property type="component" value="Unassembled WGS sequence"/>
</dbReference>
<dbReference type="Gene3D" id="3.30.360.10">
    <property type="entry name" value="Dihydrodipicolinate Reductase, domain 2"/>
    <property type="match status" value="1"/>
</dbReference>
<dbReference type="OrthoDB" id="64915at2759"/>
<evidence type="ECO:0000313" key="4">
    <source>
        <dbReference type="Proteomes" id="UP000305067"/>
    </source>
</evidence>
<gene>
    <name evidence="3" type="ORF">BDV98DRAFT_571569</name>
</gene>
<evidence type="ECO:0000256" key="1">
    <source>
        <dbReference type="SAM" id="MobiDB-lite"/>
    </source>
</evidence>
<dbReference type="SUPFAM" id="SSF51735">
    <property type="entry name" value="NAD(P)-binding Rossmann-fold domains"/>
    <property type="match status" value="1"/>
</dbReference>
<evidence type="ECO:0000259" key="2">
    <source>
        <dbReference type="Pfam" id="PF01408"/>
    </source>
</evidence>
<dbReference type="InterPro" id="IPR036291">
    <property type="entry name" value="NAD(P)-bd_dom_sf"/>
</dbReference>
<dbReference type="InterPro" id="IPR000683">
    <property type="entry name" value="Gfo/Idh/MocA-like_OxRdtase_N"/>
</dbReference>
<dbReference type="STRING" id="1884261.A0A5C3QD04"/>
<dbReference type="AlphaFoldDB" id="A0A5C3QD04"/>
<dbReference type="PROSITE" id="PS51257">
    <property type="entry name" value="PROKAR_LIPOPROTEIN"/>
    <property type="match status" value="1"/>
</dbReference>
<dbReference type="GO" id="GO:0000166">
    <property type="term" value="F:nucleotide binding"/>
    <property type="evidence" value="ECO:0007669"/>
    <property type="project" value="InterPro"/>
</dbReference>
<name>A0A5C3QD04_9AGAR</name>
<feature type="domain" description="Gfo/Idh/MocA-like oxidoreductase N-terminal" evidence="2">
    <location>
        <begin position="12"/>
        <end position="142"/>
    </location>
</feature>
<dbReference type="Pfam" id="PF01408">
    <property type="entry name" value="GFO_IDH_MocA"/>
    <property type="match status" value="1"/>
</dbReference>
<proteinExistence type="predicted"/>
<dbReference type="PANTHER" id="PTHR43377">
    <property type="entry name" value="BILIVERDIN REDUCTASE A"/>
    <property type="match status" value="1"/>
</dbReference>
<organism evidence="3 4">
    <name type="scientific">Pterulicium gracile</name>
    <dbReference type="NCBI Taxonomy" id="1884261"/>
    <lineage>
        <taxon>Eukaryota</taxon>
        <taxon>Fungi</taxon>
        <taxon>Dikarya</taxon>
        <taxon>Basidiomycota</taxon>
        <taxon>Agaricomycotina</taxon>
        <taxon>Agaricomycetes</taxon>
        <taxon>Agaricomycetidae</taxon>
        <taxon>Agaricales</taxon>
        <taxon>Pleurotineae</taxon>
        <taxon>Pterulaceae</taxon>
        <taxon>Pterulicium</taxon>
    </lineage>
</organism>
<dbReference type="EMBL" id="ML178835">
    <property type="protein sequence ID" value="TFK99057.1"/>
    <property type="molecule type" value="Genomic_DNA"/>
</dbReference>
<dbReference type="SUPFAM" id="SSF55347">
    <property type="entry name" value="Glyceraldehyde-3-phosphate dehydrogenase-like, C-terminal domain"/>
    <property type="match status" value="1"/>
</dbReference>
<dbReference type="InterPro" id="IPR051450">
    <property type="entry name" value="Gfo/Idh/MocA_Oxidoreductases"/>
</dbReference>
<dbReference type="Gene3D" id="3.40.50.720">
    <property type="entry name" value="NAD(P)-binding Rossmann-like Domain"/>
    <property type="match status" value="1"/>
</dbReference>
<protein>
    <recommendedName>
        <fullName evidence="2">Gfo/Idh/MocA-like oxidoreductase N-terminal domain-containing protein</fullName>
    </recommendedName>
</protein>
<accession>A0A5C3QD04</accession>
<sequence>MRVNSDAAAVTLAIIGCGQRGNAYATYAKVFPSACKIVAIAEPRSEARAAFAQNYGVDRSLVFKDWREFLDASRDTVKTIGRRLADAVVVCVQDSIHVEVAVAFAEQGYHVLCEKPMATSIEDCVRMEKAVKNAKIIFGMGHVLRYSSFNQEITKVIRSGELGELVNVVHIEPVGHWHFAHSYVRGNWSREAQSSFSLMTKSCHDIDLICHWLSPATPTRISSFGSLKHFKKAAKPVEAGNATRCLACPIRKTCPYSAERIYLDEIKKGRKTWPVDVLVDGVPDIENVTHALNTGPYGRCAYESNNDVCDNQVVNIEFSNSSTASFTMIAQTSLICERQTRLHSSHGELVADASTNTITLADFRTRQQRVLTPPPPSKGEVAYNKHGRGGHGGGDFGLVRAFVEAVSTGQQEVLGTDVGEVLRSHLAVFAAEKSRKEGVVVQCEEFFGDFTC</sequence>
<feature type="region of interest" description="Disordered" evidence="1">
    <location>
        <begin position="369"/>
        <end position="389"/>
    </location>
</feature>
<keyword evidence="4" id="KW-1185">Reference proteome</keyword>